<keyword evidence="2" id="KW-1185">Reference proteome</keyword>
<name>A0A8H2LFV6_9FLAO</name>
<organism evidence="1 2">
    <name type="scientific">Bizionia saleffrena</name>
    <dbReference type="NCBI Taxonomy" id="291189"/>
    <lineage>
        <taxon>Bacteria</taxon>
        <taxon>Pseudomonadati</taxon>
        <taxon>Bacteroidota</taxon>
        <taxon>Flavobacteriia</taxon>
        <taxon>Flavobacteriales</taxon>
        <taxon>Flavobacteriaceae</taxon>
        <taxon>Bizionia</taxon>
    </lineage>
</organism>
<reference evidence="1 2" key="1">
    <citation type="submission" date="2019-08" db="EMBL/GenBank/DDBJ databases">
        <title>Genomes of Antarctic Bizionia species.</title>
        <authorList>
            <person name="Bowman J.P."/>
        </authorList>
    </citation>
    <scope>NUCLEOTIDE SEQUENCE [LARGE SCALE GENOMIC DNA]</scope>
    <source>
        <strain evidence="1 2">HFD</strain>
    </source>
</reference>
<protein>
    <submittedName>
        <fullName evidence="1">Uncharacterized protein</fullName>
    </submittedName>
</protein>
<accession>A0A8H2LFV6</accession>
<sequence>MNTSIHYQVETKYWRRDVPYVHDEFQDATPTFADLAETNTIFKNGPPLMAREAAFNHYFSILDVLYEGLGKEHTTDAQARIDLQRYFDSGNAIELGGKGATFKSSPDNNKGIEIYMVIENVSDKTTEKILIHGIRYLDYLDRFDAGIQESLEGLIKEFNHYKQNGSALHKNVEDLNLEANGGEKVSIIKTPFNWGQLILDYKGLNLFEVW</sequence>
<comment type="caution">
    <text evidence="1">The sequence shown here is derived from an EMBL/GenBank/DDBJ whole genome shotgun (WGS) entry which is preliminary data.</text>
</comment>
<dbReference type="Proteomes" id="UP000323324">
    <property type="component" value="Unassembled WGS sequence"/>
</dbReference>
<evidence type="ECO:0000313" key="2">
    <source>
        <dbReference type="Proteomes" id="UP000323324"/>
    </source>
</evidence>
<dbReference type="RefSeq" id="WP_148368738.1">
    <property type="nucleotide sequence ID" value="NZ_VSKM01000003.1"/>
</dbReference>
<dbReference type="EMBL" id="VSKM01000003">
    <property type="protein sequence ID" value="TYB77450.1"/>
    <property type="molecule type" value="Genomic_DNA"/>
</dbReference>
<evidence type="ECO:0000313" key="1">
    <source>
        <dbReference type="EMBL" id="TYB77450.1"/>
    </source>
</evidence>
<proteinExistence type="predicted"/>
<gene>
    <name evidence="1" type="ORF">ES676_03920</name>
</gene>
<dbReference type="AlphaFoldDB" id="A0A8H2LFV6"/>